<evidence type="ECO:0000313" key="3">
    <source>
        <dbReference type="Proteomes" id="UP001236507"/>
    </source>
</evidence>
<evidence type="ECO:0000313" key="2">
    <source>
        <dbReference type="EMBL" id="MDI9860229.1"/>
    </source>
</evidence>
<proteinExistence type="predicted"/>
<sequence length="366" mass="41791">MSIKITYIITSLGIGGAENMLYKLLKYSNRKEFTPSVICLTSEADLLASIQALDIEVVVLPFQNRWYNLLFITFECHRVLRQLRPDIVHTWLYHANLLGGIAAFFLPYRPVIVWNIRNTLSGVTSWSQKTFFLLIKIASRFIPDYLLSCSQRGAEEHHQAGFCQEIKVIHNGFVDNSLVALPNHVVMRVGMIARFTPEKDHYTFLKAAYLFLQKNTNCRFVLVGKGCNAANLRLQEWIDQFEINEYIELHEAQSTLDEILETFDIFTLSSHSEGFPNVVGEAMMKGIPCVCTDAGDAQILVGKSELIVPIQSPEALAEAWLSVLSMPLEKRIELGLDLRERVLAHFHITKITQQYDDWHLSLLYPE</sequence>
<dbReference type="InterPro" id="IPR028098">
    <property type="entry name" value="Glyco_trans_4-like_N"/>
</dbReference>
<keyword evidence="3" id="KW-1185">Reference proteome</keyword>
<organism evidence="2 3">
    <name type="scientific">Flectobacillus roseus</name>
    <dbReference type="NCBI Taxonomy" id="502259"/>
    <lineage>
        <taxon>Bacteria</taxon>
        <taxon>Pseudomonadati</taxon>
        <taxon>Bacteroidota</taxon>
        <taxon>Cytophagia</taxon>
        <taxon>Cytophagales</taxon>
        <taxon>Flectobacillaceae</taxon>
        <taxon>Flectobacillus</taxon>
    </lineage>
</organism>
<dbReference type="EC" id="2.4.-.-" evidence="2"/>
<keyword evidence="2" id="KW-0328">Glycosyltransferase</keyword>
<reference evidence="2 3" key="1">
    <citation type="submission" date="2023-05" db="EMBL/GenBank/DDBJ databases">
        <title>Novel species of genus Flectobacillus isolated from stream in China.</title>
        <authorList>
            <person name="Lu H."/>
        </authorList>
    </citation>
    <scope>NUCLEOTIDE SEQUENCE [LARGE SCALE GENOMIC DNA]</scope>
    <source>
        <strain evidence="2 3">KCTC 42575</strain>
    </source>
</reference>
<name>A0ABT6Y9W2_9BACT</name>
<feature type="domain" description="Glycosyltransferase subfamily 4-like N-terminal" evidence="1">
    <location>
        <begin position="14"/>
        <end position="172"/>
    </location>
</feature>
<dbReference type="GO" id="GO:0016757">
    <property type="term" value="F:glycosyltransferase activity"/>
    <property type="evidence" value="ECO:0007669"/>
    <property type="project" value="UniProtKB-KW"/>
</dbReference>
<accession>A0ABT6Y9W2</accession>
<comment type="caution">
    <text evidence="2">The sequence shown here is derived from an EMBL/GenBank/DDBJ whole genome shotgun (WGS) entry which is preliminary data.</text>
</comment>
<dbReference type="SUPFAM" id="SSF53756">
    <property type="entry name" value="UDP-Glycosyltransferase/glycogen phosphorylase"/>
    <property type="match status" value="1"/>
</dbReference>
<dbReference type="EMBL" id="JASHIF010000010">
    <property type="protein sequence ID" value="MDI9860229.1"/>
    <property type="molecule type" value="Genomic_DNA"/>
</dbReference>
<dbReference type="RefSeq" id="WP_283345007.1">
    <property type="nucleotide sequence ID" value="NZ_JASHIF010000010.1"/>
</dbReference>
<dbReference type="Proteomes" id="UP001236507">
    <property type="component" value="Unassembled WGS sequence"/>
</dbReference>
<dbReference type="Pfam" id="PF13692">
    <property type="entry name" value="Glyco_trans_1_4"/>
    <property type="match status" value="1"/>
</dbReference>
<dbReference type="Pfam" id="PF13439">
    <property type="entry name" value="Glyco_transf_4"/>
    <property type="match status" value="1"/>
</dbReference>
<dbReference type="PANTHER" id="PTHR12526:SF638">
    <property type="entry name" value="SPORE COAT PROTEIN SA"/>
    <property type="match status" value="1"/>
</dbReference>
<dbReference type="Gene3D" id="3.40.50.2000">
    <property type="entry name" value="Glycogen Phosphorylase B"/>
    <property type="match status" value="2"/>
</dbReference>
<gene>
    <name evidence="2" type="ORF">QM524_13505</name>
</gene>
<keyword evidence="2" id="KW-0808">Transferase</keyword>
<protein>
    <submittedName>
        <fullName evidence="2">Glycosyltransferase</fullName>
        <ecNumber evidence="2">2.4.-.-</ecNumber>
    </submittedName>
</protein>
<evidence type="ECO:0000259" key="1">
    <source>
        <dbReference type="Pfam" id="PF13439"/>
    </source>
</evidence>
<dbReference type="PANTHER" id="PTHR12526">
    <property type="entry name" value="GLYCOSYLTRANSFERASE"/>
    <property type="match status" value="1"/>
</dbReference>